<accession>A0A7X0F2W8</accession>
<sequence length="145" mass="16343">MSIPTWLEYANAFGTLAAAGFAAWTIRQSTQSTDENQRALVRERRVEFELDVLADLVELNSQSSSVVTRDERMRARAAVLGIDVIPFTRAALSLESTPEAIGRVAKRDPERRDSRQSSIEFWGLDIMEELLSAIHARLEERPSRP</sequence>
<reference evidence="1 2" key="1">
    <citation type="submission" date="2020-08" db="EMBL/GenBank/DDBJ databases">
        <title>Sequencing the genomes of 1000 actinobacteria strains.</title>
        <authorList>
            <person name="Klenk H.-P."/>
        </authorList>
    </citation>
    <scope>NUCLEOTIDE SEQUENCE [LARGE SCALE GENOMIC DNA]</scope>
    <source>
        <strain evidence="1 2">DSM 45913</strain>
    </source>
</reference>
<name>A0A7X0F2W8_9ACTN</name>
<evidence type="ECO:0000313" key="2">
    <source>
        <dbReference type="Proteomes" id="UP000583800"/>
    </source>
</evidence>
<dbReference type="RefSeq" id="WP_185089044.1">
    <property type="nucleotide sequence ID" value="NZ_JACHJB010000004.1"/>
</dbReference>
<dbReference type="EMBL" id="JACHJB010000004">
    <property type="protein sequence ID" value="MBB6351260.1"/>
    <property type="molecule type" value="Genomic_DNA"/>
</dbReference>
<gene>
    <name evidence="1" type="ORF">FHU36_007843</name>
</gene>
<evidence type="ECO:0000313" key="1">
    <source>
        <dbReference type="EMBL" id="MBB6351260.1"/>
    </source>
</evidence>
<keyword evidence="2" id="KW-1185">Reference proteome</keyword>
<dbReference type="Proteomes" id="UP000583800">
    <property type="component" value="Unassembled WGS sequence"/>
</dbReference>
<organism evidence="1 2">
    <name type="scientific">Nonomuraea muscovyensis</name>
    <dbReference type="NCBI Taxonomy" id="1124761"/>
    <lineage>
        <taxon>Bacteria</taxon>
        <taxon>Bacillati</taxon>
        <taxon>Actinomycetota</taxon>
        <taxon>Actinomycetes</taxon>
        <taxon>Streptosporangiales</taxon>
        <taxon>Streptosporangiaceae</taxon>
        <taxon>Nonomuraea</taxon>
    </lineage>
</organism>
<comment type="caution">
    <text evidence="1">The sequence shown here is derived from an EMBL/GenBank/DDBJ whole genome shotgun (WGS) entry which is preliminary data.</text>
</comment>
<protein>
    <submittedName>
        <fullName evidence="1">Uncharacterized protein</fullName>
    </submittedName>
</protein>
<proteinExistence type="predicted"/>
<dbReference type="AlphaFoldDB" id="A0A7X0F2W8"/>